<dbReference type="Proteomes" id="UP000077857">
    <property type="component" value="Unassembled WGS sequence"/>
</dbReference>
<dbReference type="SUPFAM" id="SSF54285">
    <property type="entry name" value="MoaD/ThiS"/>
    <property type="match status" value="1"/>
</dbReference>
<dbReference type="PANTHER" id="PTHR38031">
    <property type="entry name" value="SULFUR CARRIER PROTEIN SLR0821-RELATED"/>
    <property type="match status" value="1"/>
</dbReference>
<reference evidence="1 2" key="1">
    <citation type="submission" date="2016-03" db="EMBL/GenBank/DDBJ databases">
        <authorList>
            <person name="Ploux O."/>
        </authorList>
    </citation>
    <scope>NUCLEOTIDE SEQUENCE [LARGE SCALE GENOMIC DNA]</scope>
    <source>
        <strain evidence="1 2">R-45378</strain>
    </source>
</reference>
<name>A0A177NT13_9GAMM</name>
<evidence type="ECO:0000313" key="2">
    <source>
        <dbReference type="Proteomes" id="UP000077857"/>
    </source>
</evidence>
<dbReference type="AlphaFoldDB" id="A0A177NT13"/>
<dbReference type="EMBL" id="LUUJ01000034">
    <property type="protein sequence ID" value="OAI20210.1"/>
    <property type="molecule type" value="Genomic_DNA"/>
</dbReference>
<dbReference type="Gene3D" id="3.10.20.30">
    <property type="match status" value="1"/>
</dbReference>
<protein>
    <recommendedName>
        <fullName evidence="3">Thiamine biosynthesis protein ThiS</fullName>
    </recommendedName>
</protein>
<gene>
    <name evidence="1" type="ORF">A1507_05285</name>
</gene>
<dbReference type="InterPro" id="IPR016155">
    <property type="entry name" value="Mopterin_synth/thiamin_S_b"/>
</dbReference>
<organism evidence="1 2">
    <name type="scientific">Methylomonas koyamae</name>
    <dbReference type="NCBI Taxonomy" id="702114"/>
    <lineage>
        <taxon>Bacteria</taxon>
        <taxon>Pseudomonadati</taxon>
        <taxon>Pseudomonadota</taxon>
        <taxon>Gammaproteobacteria</taxon>
        <taxon>Methylococcales</taxon>
        <taxon>Methylococcaceae</taxon>
        <taxon>Methylomonas</taxon>
    </lineage>
</organism>
<evidence type="ECO:0000313" key="1">
    <source>
        <dbReference type="EMBL" id="OAI20210.1"/>
    </source>
</evidence>
<dbReference type="InterPro" id="IPR052045">
    <property type="entry name" value="Sulfur_Carrier/Prot_Modifier"/>
</dbReference>
<dbReference type="OrthoDB" id="6894792at2"/>
<evidence type="ECO:0008006" key="3">
    <source>
        <dbReference type="Google" id="ProtNLM"/>
    </source>
</evidence>
<dbReference type="PANTHER" id="PTHR38031:SF1">
    <property type="entry name" value="SULFUR CARRIER PROTEIN CYSO"/>
    <property type="match status" value="1"/>
</dbReference>
<proteinExistence type="predicted"/>
<accession>A0A177NT13</accession>
<comment type="caution">
    <text evidence="1">The sequence shown here is derived from an EMBL/GenBank/DDBJ whole genome shotgun (WGS) entry which is preliminary data.</text>
</comment>
<sequence length="92" mass="10271">MATVKMTSHLYRFFPVLENREIRVAAGSVADVLRAVDQLAPGFSDYVLDERGALRRHVYLSVNDTILVDRKTLSDRVPEDGTVYIFQALSGG</sequence>
<dbReference type="InterPro" id="IPR012675">
    <property type="entry name" value="Beta-grasp_dom_sf"/>
</dbReference>
<dbReference type="RefSeq" id="WP_064039187.1">
    <property type="nucleotide sequence ID" value="NZ_LUUJ01000034.1"/>
</dbReference>